<dbReference type="InterPro" id="IPR013858">
    <property type="entry name" value="Peptidase_M10B_C"/>
</dbReference>
<feature type="region of interest" description="Disordered" evidence="4">
    <location>
        <begin position="1"/>
        <end position="69"/>
    </location>
</feature>
<feature type="domain" description="Peptidase M10 serralysin C-terminal" evidence="5">
    <location>
        <begin position="178"/>
        <end position="340"/>
    </location>
</feature>
<dbReference type="AlphaFoldDB" id="A0A8I1JES2"/>
<name>A0A8I1JES2_9PSED</name>
<dbReference type="GO" id="GO:0005509">
    <property type="term" value="F:calcium ion binding"/>
    <property type="evidence" value="ECO:0007669"/>
    <property type="project" value="InterPro"/>
</dbReference>
<feature type="compositionally biased region" description="Low complexity" evidence="4">
    <location>
        <begin position="14"/>
        <end position="26"/>
    </location>
</feature>
<gene>
    <name evidence="6" type="ORF">YA0853_22130</name>
</gene>
<evidence type="ECO:0000256" key="2">
    <source>
        <dbReference type="ARBA" id="ARBA00022525"/>
    </source>
</evidence>
<evidence type="ECO:0000313" key="7">
    <source>
        <dbReference type="Proteomes" id="UP000645865"/>
    </source>
</evidence>
<organism evidence="6 7">
    <name type="scientific">Pseudomonas rhodesiae</name>
    <dbReference type="NCBI Taxonomy" id="76760"/>
    <lineage>
        <taxon>Bacteria</taxon>
        <taxon>Pseudomonadati</taxon>
        <taxon>Pseudomonadota</taxon>
        <taxon>Gammaproteobacteria</taxon>
        <taxon>Pseudomonadales</taxon>
        <taxon>Pseudomonadaceae</taxon>
        <taxon>Pseudomonas</taxon>
    </lineage>
</organism>
<dbReference type="InterPro" id="IPR011049">
    <property type="entry name" value="Serralysin-like_metalloprot_C"/>
</dbReference>
<accession>A0A8I1JES2</accession>
<keyword evidence="2" id="KW-0964">Secreted</keyword>
<dbReference type="GO" id="GO:0005615">
    <property type="term" value="C:extracellular space"/>
    <property type="evidence" value="ECO:0007669"/>
    <property type="project" value="InterPro"/>
</dbReference>
<evidence type="ECO:0000256" key="3">
    <source>
        <dbReference type="ARBA" id="ARBA00022737"/>
    </source>
</evidence>
<protein>
    <submittedName>
        <fullName evidence="6">M10 family metallopeptidase C-terminal domain-containing protein</fullName>
    </submittedName>
</protein>
<sequence length="341" mass="36937">MLTIPPQWANRPTASQPAHASASPAQLTPERLNALLRSGPRWSASAKPPEPTRPSPAATAPGPALPSAPEAKLTEDLSDLNTALTQDNINQMVRDPDAESSRALIARTRALLTPANMRTMLGGPNASTNAATLEGLRQRLGKQVLTETQQSASNDAEQELIDQMKLHLLENLGKIYDGGLGTDEILKDYNMSRKHIDAIKRDQSAREASVRTLYDIGGSLSKEKLSALRTPEPASATAQVAERLTRQRNTYRFNALSDSRLDAPREISGFMAGDKLDLSGIRNQLNKPLQRVERFSGASAEMQIHYLPSTGTSVIAVSGNPGEPPFVLKVFGQVRYSDIVS</sequence>
<dbReference type="RefSeq" id="WP_169903223.1">
    <property type="nucleotide sequence ID" value="NZ_JAAQXE010000008.1"/>
</dbReference>
<dbReference type="Proteomes" id="UP000645865">
    <property type="component" value="Unassembled WGS sequence"/>
</dbReference>
<reference evidence="6" key="1">
    <citation type="submission" date="2020-12" db="EMBL/GenBank/DDBJ databases">
        <title>Comparative genomic insights into the epidemiology and virulence of plant pathogenic Pseudomonads from Turkey.</title>
        <authorList>
            <person name="Dillon M."/>
            <person name="Ruiz-Bedoya T."/>
            <person name="Bendalovic-Torma C."/>
            <person name="Guttman K.M."/>
            <person name="Kwak H."/>
            <person name="Middleton M.A."/>
            <person name="Wang P.W."/>
            <person name="Horuz S."/>
            <person name="Aysan Y."/>
            <person name="Guttman D.S."/>
        </authorList>
    </citation>
    <scope>NUCLEOTIDE SEQUENCE</scope>
    <source>
        <strain evidence="6">S5_IA_3a</strain>
    </source>
</reference>
<keyword evidence="3" id="KW-0677">Repeat</keyword>
<evidence type="ECO:0000256" key="4">
    <source>
        <dbReference type="SAM" id="MobiDB-lite"/>
    </source>
</evidence>
<evidence type="ECO:0000259" key="5">
    <source>
        <dbReference type="Pfam" id="PF08548"/>
    </source>
</evidence>
<comment type="caution">
    <text evidence="6">The sequence shown here is derived from an EMBL/GenBank/DDBJ whole genome shotgun (WGS) entry which is preliminary data.</text>
</comment>
<evidence type="ECO:0000256" key="1">
    <source>
        <dbReference type="ARBA" id="ARBA00004613"/>
    </source>
</evidence>
<dbReference type="EMBL" id="JAEILH010000035">
    <property type="protein sequence ID" value="MBI6626342.1"/>
    <property type="molecule type" value="Genomic_DNA"/>
</dbReference>
<dbReference type="Pfam" id="PF08548">
    <property type="entry name" value="Peptidase_M10_C"/>
    <property type="match status" value="1"/>
</dbReference>
<proteinExistence type="predicted"/>
<comment type="subcellular location">
    <subcellularLocation>
        <location evidence="1">Secreted</location>
    </subcellularLocation>
</comment>
<dbReference type="Gene3D" id="2.150.10.10">
    <property type="entry name" value="Serralysin-like metalloprotease, C-terminal"/>
    <property type="match status" value="1"/>
</dbReference>
<evidence type="ECO:0000313" key="6">
    <source>
        <dbReference type="EMBL" id="MBI6626342.1"/>
    </source>
</evidence>